<keyword evidence="2" id="KW-0496">Mitochondrion</keyword>
<dbReference type="InterPro" id="IPR000477">
    <property type="entry name" value="RT_dom"/>
</dbReference>
<protein>
    <recommendedName>
        <fullName evidence="1">Reverse transcriptase domain-containing protein</fullName>
    </recommendedName>
</protein>
<gene>
    <name evidence="2" type="primary">ORF533</name>
</gene>
<dbReference type="InterPro" id="IPR043502">
    <property type="entry name" value="DNA/RNA_pol_sf"/>
</dbReference>
<evidence type="ECO:0000313" key="2">
    <source>
        <dbReference type="EMBL" id="ALK03323.1"/>
    </source>
</evidence>
<feature type="domain" description="Reverse transcriptase" evidence="1">
    <location>
        <begin position="90"/>
        <end position="378"/>
    </location>
</feature>
<dbReference type="SUPFAM" id="SSF56672">
    <property type="entry name" value="DNA/RNA polymerases"/>
    <property type="match status" value="1"/>
</dbReference>
<dbReference type="Pfam" id="PF00078">
    <property type="entry name" value="RVT_1"/>
    <property type="match status" value="1"/>
</dbReference>
<proteinExistence type="predicted"/>
<dbReference type="InterPro" id="IPR013597">
    <property type="entry name" value="Mat_intron_G2"/>
</dbReference>
<dbReference type="AlphaFoldDB" id="A0A1B0TFP5"/>
<dbReference type="InterPro" id="IPR051083">
    <property type="entry name" value="GrpII_Intron_Splice-Mob/Def"/>
</dbReference>
<accession>A0A1B0TFP5</accession>
<sequence length="533" mass="63021">MSRFYIDTQTIPWEQIPWPKVEAVVFRLQTRIYQASRSDNMDKMRALQFRLIRNLHARLLAVRQVTRENQRKKDPDIYKKLVASGSQKIEMARGLQLDGKATPVRQMIIAKPRKEREHPRKLRAKKKYRFCCAFSALGATKRIVNQARFAPGKWKAKNNLYFFFRTKLRVFLSFWPICVIEDRAKQALIKMALETEWEARFEPNSYGFRPGRSYQDAIKAIFDAIRAKPKYVLNADISKCFDRIDHQALLNKLKTLPNLAKQVEAWLKVNLMTGLGNNAQYMGRGTYRVIFPLLVNIALHGMETALTEWSLKAYPKGPTPILVRYANDFVVLHQSEEIIEQAQAFLREWLKCMGLELHSEKIQVVDTGSGFQFLGFSINHIWKWGKVRTLITPSRESRRRFLEDMRRAIQLSKGKAAYQLIITLVPQIVGWGNYFKYSECNNLFRRLDHDIFQKIRAWVYRRHPTWGRDRIKQKYFPEKRSWLFNKKVYQDNWILYDSRTTAFGVKREYYLVKLSWIASHKHMLARQDKSPIK</sequence>
<evidence type="ECO:0000259" key="1">
    <source>
        <dbReference type="PROSITE" id="PS50878"/>
    </source>
</evidence>
<dbReference type="EMBL" id="KR732319">
    <property type="protein sequence ID" value="ALK03323.1"/>
    <property type="molecule type" value="Genomic_DNA"/>
</dbReference>
<name>A0A1B0TFP5_9BRYO</name>
<dbReference type="CDD" id="cd01651">
    <property type="entry name" value="RT_G2_intron"/>
    <property type="match status" value="1"/>
</dbReference>
<dbReference type="InterPro" id="IPR025960">
    <property type="entry name" value="RVT_N"/>
</dbReference>
<dbReference type="PROSITE" id="PS50878">
    <property type="entry name" value="RT_POL"/>
    <property type="match status" value="1"/>
</dbReference>
<dbReference type="PANTHER" id="PTHR34047">
    <property type="entry name" value="NUCLEAR INTRON MATURASE 1, MITOCHONDRIAL-RELATED"/>
    <property type="match status" value="1"/>
</dbReference>
<dbReference type="PANTHER" id="PTHR34047:SF10">
    <property type="entry name" value="GROUP II INTRON-ASSOCIATED OPEN READING FRAME"/>
    <property type="match status" value="1"/>
</dbReference>
<reference evidence="2" key="1">
    <citation type="submission" date="2015-05" db="EMBL/GenBank/DDBJ databases">
        <title>The Mitochondrial Genome of the Moss Brachythecium rivulare (Hypnales, Brachytheciaceae).</title>
        <authorList>
            <person name="Goryunov D.V."/>
            <person name="Logacheva M.D."/>
            <person name="Ignatov M.S."/>
            <person name="Milyutina I.A."/>
            <person name="Troitsky A.V."/>
        </authorList>
    </citation>
    <scope>NUCLEOTIDE SEQUENCE</scope>
</reference>
<geneLocation type="mitochondrion" evidence="2"/>
<dbReference type="Pfam" id="PF13655">
    <property type="entry name" value="RVT_N"/>
    <property type="match status" value="1"/>
</dbReference>
<dbReference type="Pfam" id="PF08388">
    <property type="entry name" value="GIIM"/>
    <property type="match status" value="1"/>
</dbReference>
<organism evidence="2">
    <name type="scientific">Brachythecium rivulare</name>
    <dbReference type="NCBI Taxonomy" id="90277"/>
    <lineage>
        <taxon>Eukaryota</taxon>
        <taxon>Viridiplantae</taxon>
        <taxon>Streptophyta</taxon>
        <taxon>Embryophyta</taxon>
        <taxon>Bryophyta</taxon>
        <taxon>Bryophytina</taxon>
        <taxon>Bryopsida</taxon>
        <taxon>Bryidae</taxon>
        <taxon>Hypnanae</taxon>
        <taxon>Hypnales</taxon>
        <taxon>Brachytheciaceae</taxon>
        <taxon>Brachythecium</taxon>
    </lineage>
</organism>
<dbReference type="GeneID" id="29078230"/>
<dbReference type="RefSeq" id="YP_009300621.1">
    <property type="nucleotide sequence ID" value="NC_031212.1"/>
</dbReference>